<dbReference type="InterPro" id="IPR029052">
    <property type="entry name" value="Metallo-depent_PP-like"/>
</dbReference>
<dbReference type="PANTHER" id="PTHR43606:SF2">
    <property type="entry name" value="ALKALINE PHOSPHATASE FAMILY PROTEIN (AFU_ORTHOLOGUE AFUA_5G03860)"/>
    <property type="match status" value="1"/>
</dbReference>
<dbReference type="SUPFAM" id="SSF56300">
    <property type="entry name" value="Metallo-dependent phosphatases"/>
    <property type="match status" value="1"/>
</dbReference>
<keyword evidence="1" id="KW-0732">Signal</keyword>
<dbReference type="EMBL" id="RBII01000001">
    <property type="protein sequence ID" value="RKQ71131.1"/>
    <property type="molecule type" value="Genomic_DNA"/>
</dbReference>
<feature type="domain" description="PhoD-like phosphatase metallophosphatase" evidence="2">
    <location>
        <begin position="150"/>
        <end position="487"/>
    </location>
</feature>
<dbReference type="InterPro" id="IPR032093">
    <property type="entry name" value="PhoD_N"/>
</dbReference>
<dbReference type="Pfam" id="PF09423">
    <property type="entry name" value="PhoD"/>
    <property type="match status" value="1"/>
</dbReference>
<proteinExistence type="predicted"/>
<dbReference type="Gene3D" id="3.60.21.70">
    <property type="entry name" value="PhoD-like phosphatase"/>
    <property type="match status" value="1"/>
</dbReference>
<accession>A0A420WJC7</accession>
<feature type="chain" id="PRO_5019038002" evidence="1">
    <location>
        <begin position="24"/>
        <end position="519"/>
    </location>
</feature>
<feature type="signal peptide" evidence="1">
    <location>
        <begin position="1"/>
        <end position="23"/>
    </location>
</feature>
<protein>
    <submittedName>
        <fullName evidence="4">Alkaline phosphatase D</fullName>
    </submittedName>
</protein>
<dbReference type="RefSeq" id="WP_121098933.1">
    <property type="nucleotide sequence ID" value="NZ_RBII01000001.1"/>
</dbReference>
<reference evidence="4 5" key="1">
    <citation type="submission" date="2018-10" db="EMBL/GenBank/DDBJ databases">
        <title>Genomic Encyclopedia of Type Strains, Phase IV (KMG-IV): sequencing the most valuable type-strain genomes for metagenomic binning, comparative biology and taxonomic classification.</title>
        <authorList>
            <person name="Goeker M."/>
        </authorList>
    </citation>
    <scope>NUCLEOTIDE SEQUENCE [LARGE SCALE GENOMIC DNA]</scope>
    <source>
        <strain evidence="4 5">DSM 22008</strain>
    </source>
</reference>
<dbReference type="PANTHER" id="PTHR43606">
    <property type="entry name" value="PHOSPHATASE, PUTATIVE (AFU_ORTHOLOGUE AFUA_6G08710)-RELATED"/>
    <property type="match status" value="1"/>
</dbReference>
<dbReference type="Proteomes" id="UP000282211">
    <property type="component" value="Unassembled WGS sequence"/>
</dbReference>
<comment type="caution">
    <text evidence="4">The sequence shown here is derived from an EMBL/GenBank/DDBJ whole genome shotgun (WGS) entry which is preliminary data.</text>
</comment>
<dbReference type="InterPro" id="IPR038607">
    <property type="entry name" value="PhoD-like_sf"/>
</dbReference>
<keyword evidence="5" id="KW-1185">Reference proteome</keyword>
<feature type="domain" description="Phospholipase D N-terminal" evidence="3">
    <location>
        <begin position="42"/>
        <end position="137"/>
    </location>
</feature>
<dbReference type="CDD" id="cd07389">
    <property type="entry name" value="MPP_PhoD"/>
    <property type="match status" value="1"/>
</dbReference>
<sequence length="519" mass="58566">MIKSRRQILTGLGALSLASCATAPKTLQFGQSKFILGDLFTLGVASGDPVSDGFVIWTRLAPDPLAPNGGMTEATQVTWQVAEDESFSRILKAGQTMATPEWAHSVHVEVQGLEPLRPYYYRFIANGLTSPVGRAKTAPVLGAAVDSLRFGIASCQHFEQGFFNAYNDMVANDPDLILHMGDYIYEASWGPQVRRQAATDAMTLTDYRRLHAQYKTDKALQAAHAHAPWLMIWDDHEVVNDYAGLNDENYMPIEQVRARRRAAYKAYYEHMPVRLRSQPQGDHMRLYDYFYYGNLMTMALTDGRQYRDDQACQTATDGGGRPVSNASCPEFLDKTRSMFGKEQERWLMPSFARSRAKWEVLAQPTLFSRLFQTDRDGNAASWNDGWDGYPATRDMILDAVAQRKPENFISLGGDMHSWWQADLKADYNNPNSQTLGTEFVTTSVTAHSYSYSRFQSMLADNPHIHFVDDRKRGYSLVNVTPERWTIQMKEMSTIYEPEAPAVTAKKYIVESGRAQAIEA</sequence>
<dbReference type="AlphaFoldDB" id="A0A420WJC7"/>
<evidence type="ECO:0000259" key="3">
    <source>
        <dbReference type="Pfam" id="PF16655"/>
    </source>
</evidence>
<evidence type="ECO:0000259" key="2">
    <source>
        <dbReference type="Pfam" id="PF09423"/>
    </source>
</evidence>
<evidence type="ECO:0000313" key="4">
    <source>
        <dbReference type="EMBL" id="RKQ71131.1"/>
    </source>
</evidence>
<organism evidence="4 5">
    <name type="scientific">Litorimonas taeanensis</name>
    <dbReference type="NCBI Taxonomy" id="568099"/>
    <lineage>
        <taxon>Bacteria</taxon>
        <taxon>Pseudomonadati</taxon>
        <taxon>Pseudomonadota</taxon>
        <taxon>Alphaproteobacteria</taxon>
        <taxon>Maricaulales</taxon>
        <taxon>Robiginitomaculaceae</taxon>
    </lineage>
</organism>
<dbReference type="InParanoid" id="A0A420WJC7"/>
<gene>
    <name evidence="4" type="ORF">DES40_0442</name>
</gene>
<dbReference type="PROSITE" id="PS51257">
    <property type="entry name" value="PROKAR_LIPOPROTEIN"/>
    <property type="match status" value="1"/>
</dbReference>
<evidence type="ECO:0000256" key="1">
    <source>
        <dbReference type="SAM" id="SignalP"/>
    </source>
</evidence>
<dbReference type="InterPro" id="IPR018946">
    <property type="entry name" value="PhoD-like_MPP"/>
</dbReference>
<name>A0A420WJC7_9PROT</name>
<dbReference type="OrthoDB" id="327733at2"/>
<dbReference type="InterPro" id="IPR052900">
    <property type="entry name" value="Phospholipid_Metab_Enz"/>
</dbReference>
<evidence type="ECO:0000313" key="5">
    <source>
        <dbReference type="Proteomes" id="UP000282211"/>
    </source>
</evidence>
<dbReference type="Pfam" id="PF16655">
    <property type="entry name" value="PhoD_N"/>
    <property type="match status" value="1"/>
</dbReference>
<dbReference type="Gene3D" id="2.60.40.380">
    <property type="entry name" value="Purple acid phosphatase-like, N-terminal"/>
    <property type="match status" value="1"/>
</dbReference>